<evidence type="ECO:0000259" key="1">
    <source>
        <dbReference type="Pfam" id="PF05430"/>
    </source>
</evidence>
<dbReference type="InterPro" id="IPR029063">
    <property type="entry name" value="SAM-dependent_MTases_sf"/>
</dbReference>
<dbReference type="NCBIfam" id="NF033855">
    <property type="entry name" value="tRNA_MNMC2"/>
    <property type="match status" value="1"/>
</dbReference>
<dbReference type="InterPro" id="IPR008471">
    <property type="entry name" value="MnmC-like_methylTransf"/>
</dbReference>
<dbReference type="PANTHER" id="PTHR39963:SF1">
    <property type="entry name" value="MNMC-LIKE METHYLTRANSFERASE DOMAIN-CONTAINING PROTEIN"/>
    <property type="match status" value="1"/>
</dbReference>
<dbReference type="OrthoDB" id="9786494at2"/>
<protein>
    <submittedName>
        <fullName evidence="2">SAM-dependent methyltransferase</fullName>
    </submittedName>
</protein>
<dbReference type="RefSeq" id="WP_116855372.1">
    <property type="nucleotide sequence ID" value="NZ_QTJV01000008.1"/>
</dbReference>
<comment type="caution">
    <text evidence="2">The sequence shown here is derived from an EMBL/GenBank/DDBJ whole genome shotgun (WGS) entry which is preliminary data.</text>
</comment>
<accession>A0A3E1NYB5</accession>
<dbReference type="SUPFAM" id="SSF53335">
    <property type="entry name" value="S-adenosyl-L-methionine-dependent methyltransferases"/>
    <property type="match status" value="1"/>
</dbReference>
<keyword evidence="3" id="KW-1185">Reference proteome</keyword>
<keyword evidence="2" id="KW-0489">Methyltransferase</keyword>
<evidence type="ECO:0000313" key="2">
    <source>
        <dbReference type="EMBL" id="RFM32936.1"/>
    </source>
</evidence>
<reference evidence="2 3" key="1">
    <citation type="submission" date="2018-08" db="EMBL/GenBank/DDBJ databases">
        <title>Chitinophaga sp. K20C18050901, a novel bacterium isolated from forest soil.</title>
        <authorList>
            <person name="Wang C."/>
        </authorList>
    </citation>
    <scope>NUCLEOTIDE SEQUENCE [LARGE SCALE GENOMIC DNA]</scope>
    <source>
        <strain evidence="2 3">K20C18050901</strain>
    </source>
</reference>
<dbReference type="InterPro" id="IPR047785">
    <property type="entry name" value="tRNA_MNMC2"/>
</dbReference>
<dbReference type="Pfam" id="PF05430">
    <property type="entry name" value="Methyltransf_30"/>
    <property type="match status" value="1"/>
</dbReference>
<name>A0A3E1NYB5_9BACT</name>
<sequence length="209" mass="23276">MKRELRLTADGSHTIAIPDMNVTYHSTHGAIQESMHVFIQAGLQALQLPAIRIFEMGFGTGLNALLTMQHTTAPVYYYSVEQFPLTAEEVAGLSYGNALHAYPWNEDVKISEQFTLHKAHASLLDVNPAQTFDLIYYDAFAPGAQPHLWTKEIFEKLYGLLVPGGILVTYCSKGDVRRAMLAAGFKVEKLAGPPGKREMLRAQRQMSQH</sequence>
<dbReference type="EMBL" id="QTJV01000008">
    <property type="protein sequence ID" value="RFM32936.1"/>
    <property type="molecule type" value="Genomic_DNA"/>
</dbReference>
<feature type="domain" description="MnmC-like methyltransferase" evidence="1">
    <location>
        <begin position="116"/>
        <end position="204"/>
    </location>
</feature>
<gene>
    <name evidence="2" type="ORF">DXN04_21100</name>
</gene>
<dbReference type="GO" id="GO:0032259">
    <property type="term" value="P:methylation"/>
    <property type="evidence" value="ECO:0007669"/>
    <property type="project" value="UniProtKB-KW"/>
</dbReference>
<keyword evidence="2" id="KW-0808">Transferase</keyword>
<proteinExistence type="predicted"/>
<dbReference type="Gene3D" id="3.40.50.150">
    <property type="entry name" value="Vaccinia Virus protein VP39"/>
    <property type="match status" value="1"/>
</dbReference>
<dbReference type="AlphaFoldDB" id="A0A3E1NYB5"/>
<dbReference type="GO" id="GO:0016645">
    <property type="term" value="F:oxidoreductase activity, acting on the CH-NH group of donors"/>
    <property type="evidence" value="ECO:0007669"/>
    <property type="project" value="InterPro"/>
</dbReference>
<dbReference type="GO" id="GO:0004808">
    <property type="term" value="F:tRNA (5-methylaminomethyl-2-thiouridylate)(34)-methyltransferase activity"/>
    <property type="evidence" value="ECO:0007669"/>
    <property type="project" value="InterPro"/>
</dbReference>
<evidence type="ECO:0000313" key="3">
    <source>
        <dbReference type="Proteomes" id="UP000261174"/>
    </source>
</evidence>
<dbReference type="Proteomes" id="UP000261174">
    <property type="component" value="Unassembled WGS sequence"/>
</dbReference>
<organism evidence="2 3">
    <name type="scientific">Chitinophaga silvisoli</name>
    <dbReference type="NCBI Taxonomy" id="2291814"/>
    <lineage>
        <taxon>Bacteria</taxon>
        <taxon>Pseudomonadati</taxon>
        <taxon>Bacteroidota</taxon>
        <taxon>Chitinophagia</taxon>
        <taxon>Chitinophagales</taxon>
        <taxon>Chitinophagaceae</taxon>
        <taxon>Chitinophaga</taxon>
    </lineage>
</organism>
<dbReference type="PANTHER" id="PTHR39963">
    <property type="entry name" value="SLL0983 PROTEIN"/>
    <property type="match status" value="1"/>
</dbReference>
<dbReference type="CDD" id="cd02440">
    <property type="entry name" value="AdoMet_MTases"/>
    <property type="match status" value="1"/>
</dbReference>